<keyword evidence="1" id="KW-0472">Membrane</keyword>
<keyword evidence="4" id="KW-1185">Reference proteome</keyword>
<keyword evidence="1" id="KW-0812">Transmembrane</keyword>
<feature type="transmembrane region" description="Helical" evidence="1">
    <location>
        <begin position="72"/>
        <end position="93"/>
    </location>
</feature>
<organism evidence="3 4">
    <name type="scientific">Enterococcus alishanensis</name>
    <dbReference type="NCBI Taxonomy" id="1303817"/>
    <lineage>
        <taxon>Bacteria</taxon>
        <taxon>Bacillati</taxon>
        <taxon>Bacillota</taxon>
        <taxon>Bacilli</taxon>
        <taxon>Lactobacillales</taxon>
        <taxon>Enterococcaceae</taxon>
        <taxon>Enterococcus</taxon>
    </lineage>
</organism>
<feature type="domain" description="DhaL" evidence="2">
    <location>
        <begin position="7"/>
        <end position="208"/>
    </location>
</feature>
<dbReference type="PANTHER" id="PTHR28629:SF4">
    <property type="entry name" value="TRIOKINASE_FMN CYCLASE"/>
    <property type="match status" value="1"/>
</dbReference>
<dbReference type="GO" id="GO:0016301">
    <property type="term" value="F:kinase activity"/>
    <property type="evidence" value="ECO:0007669"/>
    <property type="project" value="UniProtKB-KW"/>
</dbReference>
<dbReference type="PANTHER" id="PTHR28629">
    <property type="entry name" value="TRIOKINASE/FMN CYCLASE"/>
    <property type="match status" value="1"/>
</dbReference>
<keyword evidence="3" id="KW-0808">Transferase</keyword>
<dbReference type="InterPro" id="IPR050861">
    <property type="entry name" value="Dihydroxyacetone_Kinase"/>
</dbReference>
<reference evidence="3 4" key="1">
    <citation type="submission" date="2021-06" db="EMBL/GenBank/DDBJ databases">
        <title>Enterococcus alishanensis sp. nov., a novel lactic acid bacterium isolated from fresh coffee beans.</title>
        <authorList>
            <person name="Chen Y.-S."/>
        </authorList>
    </citation>
    <scope>NUCLEOTIDE SEQUENCE [LARGE SCALE GENOMIC DNA]</scope>
    <source>
        <strain evidence="3 4">ALS3</strain>
    </source>
</reference>
<comment type="caution">
    <text evidence="3">The sequence shown here is derived from an EMBL/GenBank/DDBJ whole genome shotgun (WGS) entry which is preliminary data.</text>
</comment>
<proteinExistence type="predicted"/>
<dbReference type="Pfam" id="PF02734">
    <property type="entry name" value="Dak2"/>
    <property type="match status" value="1"/>
</dbReference>
<dbReference type="NCBIfam" id="TIGR02365">
    <property type="entry name" value="dha_L_ycgS"/>
    <property type="match status" value="1"/>
</dbReference>
<dbReference type="PROSITE" id="PS51480">
    <property type="entry name" value="DHAL"/>
    <property type="match status" value="1"/>
</dbReference>
<keyword evidence="3" id="KW-0418">Kinase</keyword>
<dbReference type="SMART" id="SM01120">
    <property type="entry name" value="Dak2"/>
    <property type="match status" value="1"/>
</dbReference>
<evidence type="ECO:0000313" key="3">
    <source>
        <dbReference type="EMBL" id="MBV7391310.1"/>
    </source>
</evidence>
<evidence type="ECO:0000313" key="4">
    <source>
        <dbReference type="Proteomes" id="UP000774130"/>
    </source>
</evidence>
<keyword evidence="1" id="KW-1133">Transmembrane helix</keyword>
<dbReference type="RefSeq" id="WP_218326457.1">
    <property type="nucleotide sequence ID" value="NZ_JAHUZB010000004.1"/>
</dbReference>
<dbReference type="EMBL" id="JAHUZB010000004">
    <property type="protein sequence ID" value="MBV7391310.1"/>
    <property type="molecule type" value="Genomic_DNA"/>
</dbReference>
<protein>
    <submittedName>
        <fullName evidence="3">Dihydroxyacetone kinase subunit L</fullName>
    </submittedName>
</protein>
<name>A0ABS6TEI3_9ENTE</name>
<evidence type="ECO:0000259" key="2">
    <source>
        <dbReference type="PROSITE" id="PS51480"/>
    </source>
</evidence>
<dbReference type="InterPro" id="IPR004007">
    <property type="entry name" value="DhaL_dom"/>
</dbReference>
<evidence type="ECO:0000256" key="1">
    <source>
        <dbReference type="SAM" id="Phobius"/>
    </source>
</evidence>
<sequence>MKTITINQLKDMQISVADTIIENREYLGEIDRKIGDGDHGEGMYVGFSAVKKMLAQNKKYETVSDFYKDMGMALLSSMGGASGVLFASIYISLAEETKDATQLEVNQLIKGYKKAVECIKKRGGASAGDKTMVDALEPAVKAMEKNFSREADFVTILSTATTAAETGVLATKEMVSKHGRSKNLYERTLGFQDAGATSVALIFATMLEYVSEVENNRE</sequence>
<dbReference type="Proteomes" id="UP000774130">
    <property type="component" value="Unassembled WGS sequence"/>
</dbReference>
<dbReference type="InterPro" id="IPR012737">
    <property type="entry name" value="DhaK_L_YcgS"/>
</dbReference>
<accession>A0ABS6TEI3</accession>
<gene>
    <name evidence="3" type="primary">dhaL</name>
    <name evidence="3" type="ORF">KUA55_11525</name>
</gene>